<keyword evidence="4" id="KW-1185">Reference proteome</keyword>
<dbReference type="PANTHER" id="PTHR47336">
    <property type="entry name" value="TRANSCRIPTION FACTOR HMS1-RELATED"/>
    <property type="match status" value="1"/>
</dbReference>
<evidence type="ECO:0000313" key="3">
    <source>
        <dbReference type="EMBL" id="RCH92845.1"/>
    </source>
</evidence>
<feature type="region of interest" description="Disordered" evidence="1">
    <location>
        <begin position="374"/>
        <end position="419"/>
    </location>
</feature>
<feature type="compositionally biased region" description="Basic and acidic residues" evidence="1">
    <location>
        <begin position="388"/>
        <end position="400"/>
    </location>
</feature>
<feature type="compositionally biased region" description="Acidic residues" evidence="1">
    <location>
        <begin position="238"/>
        <end position="251"/>
    </location>
</feature>
<dbReference type="InterPro" id="IPR036638">
    <property type="entry name" value="HLH_DNA-bd_sf"/>
</dbReference>
<dbReference type="AlphaFoldDB" id="A0A367JSH8"/>
<dbReference type="PROSITE" id="PS50888">
    <property type="entry name" value="BHLH"/>
    <property type="match status" value="1"/>
</dbReference>
<evidence type="ECO:0000256" key="1">
    <source>
        <dbReference type="SAM" id="MobiDB-lite"/>
    </source>
</evidence>
<dbReference type="InterPro" id="IPR011598">
    <property type="entry name" value="bHLH_dom"/>
</dbReference>
<dbReference type="Proteomes" id="UP000253551">
    <property type="component" value="Unassembled WGS sequence"/>
</dbReference>
<sequence>MQQDQLYELDFNNFIEVNPTPPQHQSSFEESMLLNWNLKDKAKHNVSQDIDPRAAQLYSSPLSSPTNGFPTPISEDLLTNTPENKTLNPLFPLLDISPIEQTFKTVGPLCQLQKADQDKTAIKLEDHETRRWRQTNRNLSSSTTVSQLVASAFATVDFTIRNKELLESQQEQASFGPDPDFKLRKVAHNAIERRYRNNINDRIRDLKNAVPALYMAKVKKDKRSMSNKKGEDIQETSSSEEDSDAKDSEDDSSSHESKKQRSKQNTIGEIIEGVEVARKLNKATILQKATEYIHYLKRTIALAERESQILQHIIAQMPDGSKFLSSFQTQKVEFQQAEQERLMNERKANIEKERQLRERMLRERAAERAALARVLPKRERRPYHRKSKQELEEKRRQEKLLKKKLKSEKQEQVMPHYNE</sequence>
<reference evidence="3 4" key="1">
    <citation type="journal article" date="2018" name="G3 (Bethesda)">
        <title>Phylogenetic and Phylogenomic Definition of Rhizopus Species.</title>
        <authorList>
            <person name="Gryganskyi A.P."/>
            <person name="Golan J."/>
            <person name="Dolatabadi S."/>
            <person name="Mondo S."/>
            <person name="Robb S."/>
            <person name="Idnurm A."/>
            <person name="Muszewska A."/>
            <person name="Steczkiewicz K."/>
            <person name="Masonjones S."/>
            <person name="Liao H.L."/>
            <person name="Gajdeczka M.T."/>
            <person name="Anike F."/>
            <person name="Vuek A."/>
            <person name="Anishchenko I.M."/>
            <person name="Voigt K."/>
            <person name="de Hoog G.S."/>
            <person name="Smith M.E."/>
            <person name="Heitman J."/>
            <person name="Vilgalys R."/>
            <person name="Stajich J.E."/>
        </authorList>
    </citation>
    <scope>NUCLEOTIDE SEQUENCE [LARGE SCALE GENOMIC DNA]</scope>
    <source>
        <strain evidence="3 4">LSU 92-RS-03</strain>
    </source>
</reference>
<dbReference type="Gene3D" id="4.10.280.10">
    <property type="entry name" value="Helix-loop-helix DNA-binding domain"/>
    <property type="match status" value="1"/>
</dbReference>
<feature type="domain" description="BHLH" evidence="2">
    <location>
        <begin position="183"/>
        <end position="296"/>
    </location>
</feature>
<name>A0A367JSH8_RHIST</name>
<dbReference type="GO" id="GO:0046983">
    <property type="term" value="F:protein dimerization activity"/>
    <property type="evidence" value="ECO:0007669"/>
    <property type="project" value="InterPro"/>
</dbReference>
<gene>
    <name evidence="3" type="ORF">CU098_009498</name>
</gene>
<evidence type="ECO:0000313" key="4">
    <source>
        <dbReference type="Proteomes" id="UP000253551"/>
    </source>
</evidence>
<dbReference type="STRING" id="4846.A0A367JSH8"/>
<dbReference type="InterPro" id="IPR052099">
    <property type="entry name" value="Regulatory_TF_Diverse"/>
</dbReference>
<evidence type="ECO:0000259" key="2">
    <source>
        <dbReference type="PROSITE" id="PS50888"/>
    </source>
</evidence>
<dbReference type="EMBL" id="PJQM01002779">
    <property type="protein sequence ID" value="RCH92845.1"/>
    <property type="molecule type" value="Genomic_DNA"/>
</dbReference>
<feature type="region of interest" description="Disordered" evidence="1">
    <location>
        <begin position="219"/>
        <end position="265"/>
    </location>
</feature>
<dbReference type="SUPFAM" id="SSF47459">
    <property type="entry name" value="HLH, helix-loop-helix DNA-binding domain"/>
    <property type="match status" value="1"/>
</dbReference>
<feature type="compositionally biased region" description="Basic residues" evidence="1">
    <location>
        <begin position="378"/>
        <end position="387"/>
    </location>
</feature>
<proteinExistence type="predicted"/>
<dbReference type="PANTHER" id="PTHR47336:SF3">
    <property type="entry name" value="SERINE-RICH PROTEIN TYE7"/>
    <property type="match status" value="1"/>
</dbReference>
<dbReference type="Pfam" id="PF00010">
    <property type="entry name" value="HLH"/>
    <property type="match status" value="2"/>
</dbReference>
<comment type="caution">
    <text evidence="3">The sequence shown here is derived from an EMBL/GenBank/DDBJ whole genome shotgun (WGS) entry which is preliminary data.</text>
</comment>
<accession>A0A367JSH8</accession>
<organism evidence="3 4">
    <name type="scientific">Rhizopus stolonifer</name>
    <name type="common">Rhizopus nigricans</name>
    <dbReference type="NCBI Taxonomy" id="4846"/>
    <lineage>
        <taxon>Eukaryota</taxon>
        <taxon>Fungi</taxon>
        <taxon>Fungi incertae sedis</taxon>
        <taxon>Mucoromycota</taxon>
        <taxon>Mucoromycotina</taxon>
        <taxon>Mucoromycetes</taxon>
        <taxon>Mucorales</taxon>
        <taxon>Mucorineae</taxon>
        <taxon>Rhizopodaceae</taxon>
        <taxon>Rhizopus</taxon>
    </lineage>
</organism>
<dbReference type="OrthoDB" id="2133190at2759"/>
<protein>
    <recommendedName>
        <fullName evidence="2">BHLH domain-containing protein</fullName>
    </recommendedName>
</protein>
<dbReference type="SMART" id="SM00353">
    <property type="entry name" value="HLH"/>
    <property type="match status" value="1"/>
</dbReference>